<sequence>MAGEAVTAMIVAADAGDNPLADRREDREAAAAREKKAKVTKLNSQTANAMEVVRAQQAAKERGAFDEAALRANEVAGAPVKGTSSMVASIFSSRRDGKDRQMVQRREQRKTQTGAGTGAQVVDGQEKVAASAIAMYKKGGADALTVTDAHAVLVNDVVLKQGMMAIGKGCVELPALGGGQFVSWLATFATFVQCFYPSCGWRHNLPLDGSGGKPIAIPAKLVVLYLAMVANALVPMGGFTTQDSLESSRKGYIS</sequence>
<feature type="region of interest" description="Disordered" evidence="1">
    <location>
        <begin position="94"/>
        <end position="118"/>
    </location>
</feature>
<dbReference type="PaxDb" id="2903-EOD25529"/>
<evidence type="ECO:0000313" key="3">
    <source>
        <dbReference type="Proteomes" id="UP000013827"/>
    </source>
</evidence>
<dbReference type="EnsemblProtists" id="EOD25529">
    <property type="protein sequence ID" value="EOD25529"/>
    <property type="gene ID" value="EMIHUDRAFT_237517"/>
</dbReference>
<organism evidence="2 3">
    <name type="scientific">Emiliania huxleyi (strain CCMP1516)</name>
    <dbReference type="NCBI Taxonomy" id="280463"/>
    <lineage>
        <taxon>Eukaryota</taxon>
        <taxon>Haptista</taxon>
        <taxon>Haptophyta</taxon>
        <taxon>Prymnesiophyceae</taxon>
        <taxon>Isochrysidales</taxon>
        <taxon>Noelaerhabdaceae</taxon>
        <taxon>Emiliania</taxon>
    </lineage>
</organism>
<reference evidence="3" key="1">
    <citation type="journal article" date="2013" name="Nature">
        <title>Pan genome of the phytoplankton Emiliania underpins its global distribution.</title>
        <authorList>
            <person name="Read B.A."/>
            <person name="Kegel J."/>
            <person name="Klute M.J."/>
            <person name="Kuo A."/>
            <person name="Lefebvre S.C."/>
            <person name="Maumus F."/>
            <person name="Mayer C."/>
            <person name="Miller J."/>
            <person name="Monier A."/>
            <person name="Salamov A."/>
            <person name="Young J."/>
            <person name="Aguilar M."/>
            <person name="Claverie J.M."/>
            <person name="Frickenhaus S."/>
            <person name="Gonzalez K."/>
            <person name="Herman E.K."/>
            <person name="Lin Y.C."/>
            <person name="Napier J."/>
            <person name="Ogata H."/>
            <person name="Sarno A.F."/>
            <person name="Shmutz J."/>
            <person name="Schroeder D."/>
            <person name="de Vargas C."/>
            <person name="Verret F."/>
            <person name="von Dassow P."/>
            <person name="Valentin K."/>
            <person name="Van de Peer Y."/>
            <person name="Wheeler G."/>
            <person name="Dacks J.B."/>
            <person name="Delwiche C.F."/>
            <person name="Dyhrman S.T."/>
            <person name="Glockner G."/>
            <person name="John U."/>
            <person name="Richards T."/>
            <person name="Worden A.Z."/>
            <person name="Zhang X."/>
            <person name="Grigoriev I.V."/>
            <person name="Allen A.E."/>
            <person name="Bidle K."/>
            <person name="Borodovsky M."/>
            <person name="Bowler C."/>
            <person name="Brownlee C."/>
            <person name="Cock J.M."/>
            <person name="Elias M."/>
            <person name="Gladyshev V.N."/>
            <person name="Groth M."/>
            <person name="Guda C."/>
            <person name="Hadaegh A."/>
            <person name="Iglesias-Rodriguez M.D."/>
            <person name="Jenkins J."/>
            <person name="Jones B.M."/>
            <person name="Lawson T."/>
            <person name="Leese F."/>
            <person name="Lindquist E."/>
            <person name="Lobanov A."/>
            <person name="Lomsadze A."/>
            <person name="Malik S.B."/>
            <person name="Marsh M.E."/>
            <person name="Mackinder L."/>
            <person name="Mock T."/>
            <person name="Mueller-Roeber B."/>
            <person name="Pagarete A."/>
            <person name="Parker M."/>
            <person name="Probert I."/>
            <person name="Quesneville H."/>
            <person name="Raines C."/>
            <person name="Rensing S.A."/>
            <person name="Riano-Pachon D.M."/>
            <person name="Richier S."/>
            <person name="Rokitta S."/>
            <person name="Shiraiwa Y."/>
            <person name="Soanes D.M."/>
            <person name="van der Giezen M."/>
            <person name="Wahlund T.M."/>
            <person name="Williams B."/>
            <person name="Wilson W."/>
            <person name="Wolfe G."/>
            <person name="Wurch L.L."/>
        </authorList>
    </citation>
    <scope>NUCLEOTIDE SEQUENCE</scope>
</reference>
<evidence type="ECO:0000256" key="1">
    <source>
        <dbReference type="SAM" id="MobiDB-lite"/>
    </source>
</evidence>
<proteinExistence type="predicted"/>
<dbReference type="RefSeq" id="XP_005777958.1">
    <property type="nucleotide sequence ID" value="XM_005777901.1"/>
</dbReference>
<feature type="compositionally biased region" description="Basic and acidic residues" evidence="1">
    <location>
        <begin position="94"/>
        <end position="110"/>
    </location>
</feature>
<evidence type="ECO:0000313" key="2">
    <source>
        <dbReference type="EnsemblProtists" id="EOD25529"/>
    </source>
</evidence>
<feature type="compositionally biased region" description="Basic and acidic residues" evidence="1">
    <location>
        <begin position="20"/>
        <end position="34"/>
    </location>
</feature>
<dbReference type="Proteomes" id="UP000013827">
    <property type="component" value="Unassembled WGS sequence"/>
</dbReference>
<keyword evidence="3" id="KW-1185">Reference proteome</keyword>
<name>A0A0D3JPU4_EMIH1</name>
<protein>
    <submittedName>
        <fullName evidence="2">Uncharacterized protein</fullName>
    </submittedName>
</protein>
<dbReference type="GeneID" id="17271118"/>
<reference evidence="2" key="2">
    <citation type="submission" date="2024-10" db="UniProtKB">
        <authorList>
            <consortium name="EnsemblProtists"/>
        </authorList>
    </citation>
    <scope>IDENTIFICATION</scope>
</reference>
<dbReference type="AlphaFoldDB" id="A0A0D3JPU4"/>
<dbReference type="HOGENOM" id="CLU_056680_0_0_1"/>
<dbReference type="KEGG" id="ehx:EMIHUDRAFT_237517"/>
<feature type="region of interest" description="Disordered" evidence="1">
    <location>
        <begin position="16"/>
        <end position="35"/>
    </location>
</feature>
<accession>A0A0D3JPU4</accession>